<feature type="domain" description="DUF4537" evidence="2">
    <location>
        <begin position="533"/>
        <end position="640"/>
    </location>
</feature>
<dbReference type="CDD" id="cd04508">
    <property type="entry name" value="Tudor_SF"/>
    <property type="match status" value="1"/>
</dbReference>
<accession>A0A815REL5</accession>
<gene>
    <name evidence="3" type="ORF">IZO911_LOCUS43731</name>
</gene>
<protein>
    <recommendedName>
        <fullName evidence="2">DUF4537 domain-containing protein</fullName>
    </recommendedName>
</protein>
<feature type="non-terminal residue" evidence="3">
    <location>
        <position position="1"/>
    </location>
</feature>
<evidence type="ECO:0000259" key="2">
    <source>
        <dbReference type="Pfam" id="PF15057"/>
    </source>
</evidence>
<comment type="caution">
    <text evidence="3">The sequence shown here is derived from an EMBL/GenBank/DDBJ whole genome shotgun (WGS) entry which is preliminary data.</text>
</comment>
<organism evidence="3 4">
    <name type="scientific">Adineta steineri</name>
    <dbReference type="NCBI Taxonomy" id="433720"/>
    <lineage>
        <taxon>Eukaryota</taxon>
        <taxon>Metazoa</taxon>
        <taxon>Spiralia</taxon>
        <taxon>Gnathifera</taxon>
        <taxon>Rotifera</taxon>
        <taxon>Eurotatoria</taxon>
        <taxon>Bdelloidea</taxon>
        <taxon>Adinetida</taxon>
        <taxon>Adinetidae</taxon>
        <taxon>Adineta</taxon>
    </lineage>
</organism>
<dbReference type="Pfam" id="PF15057">
    <property type="entry name" value="DUF4537"/>
    <property type="match status" value="1"/>
</dbReference>
<dbReference type="PANTHER" id="PTHR46785:SF1">
    <property type="entry name" value="VON WILLEBRAND FACTOR A DOMAIN-CONTAINING PROTEIN 3B"/>
    <property type="match status" value="1"/>
</dbReference>
<evidence type="ECO:0000313" key="3">
    <source>
        <dbReference type="EMBL" id="CAF1476146.1"/>
    </source>
</evidence>
<feature type="region of interest" description="Disordered" evidence="1">
    <location>
        <begin position="337"/>
        <end position="389"/>
    </location>
</feature>
<dbReference type="Proteomes" id="UP000663860">
    <property type="component" value="Unassembled WGS sequence"/>
</dbReference>
<dbReference type="EMBL" id="CAJNOE010002277">
    <property type="protein sequence ID" value="CAF1476146.1"/>
    <property type="molecule type" value="Genomic_DNA"/>
</dbReference>
<reference evidence="3" key="1">
    <citation type="submission" date="2021-02" db="EMBL/GenBank/DDBJ databases">
        <authorList>
            <person name="Nowell W R."/>
        </authorList>
    </citation>
    <scope>NUCLEOTIDE SEQUENCE</scope>
</reference>
<dbReference type="Gene3D" id="2.30.30.140">
    <property type="match status" value="1"/>
</dbReference>
<dbReference type="InterPro" id="IPR032770">
    <property type="entry name" value="DUF4537"/>
</dbReference>
<feature type="compositionally biased region" description="Pro residues" evidence="1">
    <location>
        <begin position="338"/>
        <end position="347"/>
    </location>
</feature>
<evidence type="ECO:0000313" key="4">
    <source>
        <dbReference type="Proteomes" id="UP000663860"/>
    </source>
</evidence>
<feature type="compositionally biased region" description="Low complexity" evidence="1">
    <location>
        <begin position="348"/>
        <end position="377"/>
    </location>
</feature>
<sequence length="647" mass="75084">KVITTQTNRIYINSNQWLLPETEEYLRRNDRQETHTTIIEYEEEQQVTPISLTKKIPTPFDEVKSYLKKNSLVTKGLTIFDVLYPTTITIKEPTHIQIIDRYVLSKVWDDILPLAYGSYASKLRLVNHYAVNLEKYEMDLKELISEYYQFIARFIWKNLNDEDKKQVMPTIYWMSISQEGQDSLAREITKDEYINQNSLEIFAWKKLSIDEQNTLLQKTPVYNETTQIVLKNVLKNAKAELVLKGVSHMDVEIKRAVKFLQISTDLRHHQKLAVNESKSTVTHTTIIKPILDKILKSLIEKIEHRNKVHHKRYHELKITIEDHTRVIRIIQEQLSKPPVRPYPPYPADVPTSPITPPSSRSTTGTDTSSEGTPTSRTPTPPSTPRLKPGTKVYAVWSNDDGLVYKSTIVEPKKSDYYVIERTDLRGILSIIPRSDIFLKSNHCRLKDVDIKSFALIQYPDDCRNCFCPAVILHHDKATTKVRFYDCIPDKDIDNHQDIIPIKKEQFEQYVASRIEKEKSLENQPTVGLNPCTNTFMLGTIKKRVGNGHEYLIDWWNGCKNEQKDEFLFPGVFTQPDNHQVNNIVLAFDENDSLYKPAKIHSISNDRKTLQVKFIHLSSRQANVPATAAFVISEAYYHKIIEQKHTQH</sequence>
<dbReference type="PANTHER" id="PTHR46785">
    <property type="entry name" value="VON WILLEBRAND FACTOR A DOMAIN-CONTAINING PROTEIN 3B"/>
    <property type="match status" value="1"/>
</dbReference>
<dbReference type="AlphaFoldDB" id="A0A815REL5"/>
<name>A0A815REL5_9BILA</name>
<evidence type="ECO:0000256" key="1">
    <source>
        <dbReference type="SAM" id="MobiDB-lite"/>
    </source>
</evidence>
<proteinExistence type="predicted"/>